<proteinExistence type="predicted"/>
<accession>X5J959</accession>
<dbReference type="EMBL" id="HG423652">
    <property type="protein sequence ID" value="CDG57854.1"/>
    <property type="molecule type" value="Genomic_DNA"/>
</dbReference>
<organism evidence="1">
    <name type="scientific">Streptococcus mitis</name>
    <dbReference type="NCBI Taxonomy" id="28037"/>
    <lineage>
        <taxon>Bacteria</taxon>
        <taxon>Bacillati</taxon>
        <taxon>Bacillota</taxon>
        <taxon>Bacilli</taxon>
        <taxon>Lactobacillales</taxon>
        <taxon>Streptococcaceae</taxon>
        <taxon>Streptococcus</taxon>
        <taxon>Streptococcus mitis group</taxon>
    </lineage>
</organism>
<evidence type="ECO:0008006" key="2">
    <source>
        <dbReference type="Google" id="ProtNLM"/>
    </source>
</evidence>
<sequence>MILWNGTVALVLTTVVSIHIGYSRTEMKKSINAQNKIEPANLPQNNGESCTCIIPKKYTSGAVRQIGVSYSGFVDESYTLLSLFDDVEQIEKDNRLQTAIDVVREQFGFLAIQKGTVLTEGSRNIERSKLIGGHSAGGLEGLK</sequence>
<name>X5J959_STRMT</name>
<evidence type="ECO:0000313" key="1">
    <source>
        <dbReference type="EMBL" id="CDG57854.1"/>
    </source>
</evidence>
<protein>
    <recommendedName>
        <fullName evidence="2">ImpB/MucB/SamB family protein</fullName>
    </recommendedName>
</protein>
<reference evidence="1" key="1">
    <citation type="journal article" date="2014" name="J. Antimicrob. Chemother.">
        <title>Genetic determinants and elements associated with antibiotic resistance in viridans group streptococci.</title>
        <authorList>
            <person name="Brenciani A."/>
            <person name="Tiberi E."/>
            <person name="Tili E."/>
            <person name="Mingoia M."/>
            <person name="Palmieri C."/>
            <person name="Varaldo P.E."/>
            <person name="Giovanetti E."/>
        </authorList>
    </citation>
    <scope>NUCLEOTIDE SEQUENCE</scope>
    <source>
        <strain evidence="1">A1</strain>
    </source>
</reference>
<dbReference type="AlphaFoldDB" id="X5J959"/>